<dbReference type="SMART" id="SM00355">
    <property type="entry name" value="ZnF_C2H2"/>
    <property type="match status" value="20"/>
</dbReference>
<evidence type="ECO:0000256" key="1">
    <source>
        <dbReference type="ARBA" id="ARBA00022723"/>
    </source>
</evidence>
<feature type="compositionally biased region" description="Polar residues" evidence="6">
    <location>
        <begin position="775"/>
        <end position="786"/>
    </location>
</feature>
<feature type="region of interest" description="Disordered" evidence="6">
    <location>
        <begin position="1"/>
        <end position="33"/>
    </location>
</feature>
<dbReference type="AlphaFoldDB" id="A0A7N6A310"/>
<dbReference type="GO" id="GO:0008270">
    <property type="term" value="F:zinc ion binding"/>
    <property type="evidence" value="ECO:0007669"/>
    <property type="project" value="UniProtKB-KW"/>
</dbReference>
<dbReference type="InterPro" id="IPR059059">
    <property type="entry name" value="Znf-C2H2_7th_ZNF462"/>
</dbReference>
<dbReference type="InterPro" id="IPR013087">
    <property type="entry name" value="Znf_C2H2_type"/>
</dbReference>
<dbReference type="PROSITE" id="PS00028">
    <property type="entry name" value="ZINC_FINGER_C2H2_1"/>
    <property type="match status" value="8"/>
</dbReference>
<keyword evidence="1" id="KW-0479">Metal-binding</keyword>
<feature type="compositionally biased region" description="Basic and acidic residues" evidence="6">
    <location>
        <begin position="1"/>
        <end position="15"/>
    </location>
</feature>
<reference evidence="8" key="2">
    <citation type="submission" date="2025-08" db="UniProtKB">
        <authorList>
            <consortium name="Ensembl"/>
        </authorList>
    </citation>
    <scope>IDENTIFICATION</scope>
</reference>
<dbReference type="Ensembl" id="ENSATET00000055586.1">
    <property type="protein sequence ID" value="ENSATEP00000042443.1"/>
    <property type="gene ID" value="ENSATEG00000027844.1"/>
</dbReference>
<dbReference type="FunFam" id="3.30.160.60:FF:000655">
    <property type="entry name" value="Zinc finger protein 462"/>
    <property type="match status" value="1"/>
</dbReference>
<dbReference type="PANTHER" id="PTHR24403">
    <property type="entry name" value="ZINC FINGER PROTEIN"/>
    <property type="match status" value="1"/>
</dbReference>
<feature type="domain" description="C2H2-type" evidence="7">
    <location>
        <begin position="315"/>
        <end position="343"/>
    </location>
</feature>
<dbReference type="InterPro" id="IPR059058">
    <property type="entry name" value="Znf-C2H2_ZNF462"/>
</dbReference>
<dbReference type="SUPFAM" id="SSF57667">
    <property type="entry name" value="beta-beta-alpha zinc fingers"/>
    <property type="match status" value="2"/>
</dbReference>
<keyword evidence="4" id="KW-0862">Zinc</keyword>
<dbReference type="Pfam" id="PF23075">
    <property type="entry name" value="zf-C2H2_ZNF462_11"/>
    <property type="match status" value="1"/>
</dbReference>
<dbReference type="InParanoid" id="A0A7N6A310"/>
<dbReference type="InterPro" id="IPR050688">
    <property type="entry name" value="Zinc_finger/UBP_domain"/>
</dbReference>
<feature type="compositionally biased region" description="Basic and acidic residues" evidence="6">
    <location>
        <begin position="789"/>
        <end position="800"/>
    </location>
</feature>
<dbReference type="GO" id="GO:0045944">
    <property type="term" value="P:positive regulation of transcription by RNA polymerase II"/>
    <property type="evidence" value="ECO:0007669"/>
    <property type="project" value="TreeGrafter"/>
</dbReference>
<evidence type="ECO:0000256" key="2">
    <source>
        <dbReference type="ARBA" id="ARBA00022737"/>
    </source>
</evidence>
<feature type="compositionally biased region" description="Basic and acidic residues" evidence="6">
    <location>
        <begin position="21"/>
        <end position="33"/>
    </location>
</feature>
<evidence type="ECO:0000256" key="3">
    <source>
        <dbReference type="ARBA" id="ARBA00022771"/>
    </source>
</evidence>
<dbReference type="OrthoDB" id="4737882at2759"/>
<reference evidence="8" key="1">
    <citation type="submission" date="2021-04" db="EMBL/GenBank/DDBJ databases">
        <authorList>
            <consortium name="Wellcome Sanger Institute Data Sharing"/>
        </authorList>
    </citation>
    <scope>NUCLEOTIDE SEQUENCE [LARGE SCALE GENOMIC DNA]</scope>
</reference>
<proteinExistence type="predicted"/>
<protein>
    <recommendedName>
        <fullName evidence="7">C2H2-type domain-containing protein</fullName>
    </recommendedName>
</protein>
<evidence type="ECO:0000313" key="9">
    <source>
        <dbReference type="Proteomes" id="UP000265040"/>
    </source>
</evidence>
<evidence type="ECO:0000256" key="5">
    <source>
        <dbReference type="PROSITE-ProRule" id="PRU00042"/>
    </source>
</evidence>
<evidence type="ECO:0000256" key="4">
    <source>
        <dbReference type="ARBA" id="ARBA00022833"/>
    </source>
</evidence>
<feature type="region of interest" description="Disordered" evidence="6">
    <location>
        <begin position="775"/>
        <end position="800"/>
    </location>
</feature>
<keyword evidence="3 5" id="KW-0863">Zinc-finger</keyword>
<dbReference type="Pfam" id="PF23225">
    <property type="entry name" value="zf-C2H2_7th_ZNF462"/>
    <property type="match status" value="1"/>
</dbReference>
<keyword evidence="9" id="KW-1185">Reference proteome</keyword>
<dbReference type="GeneTree" id="ENSGT00940000156411"/>
<feature type="domain" description="C2H2-type" evidence="7">
    <location>
        <begin position="1054"/>
        <end position="1081"/>
    </location>
</feature>
<dbReference type="Gene3D" id="3.30.160.60">
    <property type="entry name" value="Classic Zinc Finger"/>
    <property type="match status" value="6"/>
</dbReference>
<dbReference type="Proteomes" id="UP000265040">
    <property type="component" value="Chromosome 9"/>
</dbReference>
<feature type="domain" description="C2H2-type" evidence="7">
    <location>
        <begin position="494"/>
        <end position="521"/>
    </location>
</feature>
<feature type="domain" description="C2H2-type" evidence="7">
    <location>
        <begin position="1163"/>
        <end position="1187"/>
    </location>
</feature>
<accession>A0A7N6A310</accession>
<feature type="domain" description="C2H2-type" evidence="7">
    <location>
        <begin position="803"/>
        <end position="830"/>
    </location>
</feature>
<dbReference type="GO" id="GO:0005634">
    <property type="term" value="C:nucleus"/>
    <property type="evidence" value="ECO:0007669"/>
    <property type="project" value="TreeGrafter"/>
</dbReference>
<dbReference type="PANTHER" id="PTHR24403:SF67">
    <property type="entry name" value="FI01116P-RELATED"/>
    <property type="match status" value="1"/>
</dbReference>
<evidence type="ECO:0000313" key="8">
    <source>
        <dbReference type="Ensembl" id="ENSATEP00000042443.1"/>
    </source>
</evidence>
<organism evidence="8 9">
    <name type="scientific">Anabas testudineus</name>
    <name type="common">Climbing perch</name>
    <name type="synonym">Anthias testudineus</name>
    <dbReference type="NCBI Taxonomy" id="64144"/>
    <lineage>
        <taxon>Eukaryota</taxon>
        <taxon>Metazoa</taxon>
        <taxon>Chordata</taxon>
        <taxon>Craniata</taxon>
        <taxon>Vertebrata</taxon>
        <taxon>Euteleostomi</taxon>
        <taxon>Actinopterygii</taxon>
        <taxon>Neopterygii</taxon>
        <taxon>Teleostei</taxon>
        <taxon>Neoteleostei</taxon>
        <taxon>Acanthomorphata</taxon>
        <taxon>Anabantaria</taxon>
        <taxon>Anabantiformes</taxon>
        <taxon>Anabantoidei</taxon>
        <taxon>Anabantidae</taxon>
        <taxon>Anabas</taxon>
    </lineage>
</organism>
<name>A0A7N6A310_ANATE</name>
<dbReference type="InterPro" id="IPR036236">
    <property type="entry name" value="Znf_C2H2_sf"/>
</dbReference>
<evidence type="ECO:0000259" key="7">
    <source>
        <dbReference type="PROSITE" id="PS50157"/>
    </source>
</evidence>
<sequence length="1187" mass="137089">MLEKKKLQSEAKASERTSPSDSKKSKRVDVHTKKELQCKEDDTGDASVKRVNVYECAENLFYCQKCNFGNPSLKGVLNHQSKIHRRINSNSEVKAEYVRMHTSLVLEKTQKMHLKTAEDKDFNHRTLKCHRCAYTTQYLYILRRHLWKSHRSNRSCGELLRLCFKQGNVQSGYHCDMCVFSHKNAATVYKHYQEQHPERKQKFEYISTRLYVGPDSSPLKKKKPQIKKNETKTYSCKACSFKGSSMSGITRHYRAVHPWSVKEDGSVLGVKISKKRTTNSQLKDRNEILPTFDTYQIPLESPDSPHEAEESPKEFKCSFCPASFFTARSLNVHCGMKHQGAVSDKSNEQQEKQIQARVHVFKCSHCDYINSNYQGVLTHCQMKHPALTARADSVHVDKARFKSLDDSMKQSGPGDTVKYRGYMCKTCQLIYATVEKLNKHCEKCHKRTVLNPASNVLKPPPKPSMSKIQQANACSAQGSLLNASFLRKKIYAVVRCQHCNYSCSTKIALSRHLRVHHRNPSGSKVKDCAYKCALCSQLYFRKKHLASHYIKKHGKDAFFRYYVPLYKQVSQKSAPDRTLTPPPESLSEALQSKEPLYECHMCTYTGSCRKYLYCHYKYTHKLDALSIYKRLEKYNKRKRKFPKLIKAKSEESAQVKCKKCPNVTFNSCQLLIAHYSTFHRTDCKLDFTVLVQRTKRSTGSYKCSKCKKHIHGIKNLCCHLDRHRARRMKKEKAAEAQAIVLTTAQETKSNEVNELPLLETVDELAKWNVTPAGTFNLPASPQTSPLKPTDAEQPKLESRDDKHSCKQCRRTFMSLAGLRSHEKSHAALAAIKKRDSLPPSAINIKQYVIYKSGTLRPFRCSFCSYQTTVLGLAKSHFMKKHQDVYHYNNMNSANRQMCYTLTESLYLEPPDVQRQLNQYSLMAQIGVSSKAKVQGTMLPENSLIHCEFCNFNSGHLSSMRRHYLNRHGRKILRCKDCDFFTGIRKTLEMHMEAGHSTFQSEPTYQKDLRCPFCLYQTKNKNNMIDHIVLHREERVVPIEVQRSKLSHYLKGIVFRCHKCTFTSGNAGNLRLHMMRHNDIKPYRCRLCYFDCTQLSDLEAHLNDKHQVVRNHELVGQVSLDQLEATVCSMPEEEHESLSNLEWNNDRGDVETEELDSDCNEKLYTCEFCGRNLMNTHELTRHVMRHGI</sequence>
<keyword evidence="2" id="KW-0677">Repeat</keyword>
<reference evidence="8" key="3">
    <citation type="submission" date="2025-09" db="UniProtKB">
        <authorList>
            <consortium name="Ensembl"/>
        </authorList>
    </citation>
    <scope>IDENTIFICATION</scope>
</reference>
<evidence type="ECO:0000256" key="6">
    <source>
        <dbReference type="SAM" id="MobiDB-lite"/>
    </source>
</evidence>
<dbReference type="PROSITE" id="PS50157">
    <property type="entry name" value="ZINC_FINGER_C2H2_2"/>
    <property type="match status" value="5"/>
</dbReference>